<accession>A0A8S1MX45</accession>
<keyword evidence="2" id="KW-0479">Metal-binding</keyword>
<dbReference type="InterPro" id="IPR006652">
    <property type="entry name" value="Kelch_1"/>
</dbReference>
<evidence type="ECO:0000256" key="3">
    <source>
        <dbReference type="ARBA" id="ARBA00022737"/>
    </source>
</evidence>
<dbReference type="PANTHER" id="PTHR45632:SF3">
    <property type="entry name" value="KELCH-LIKE PROTEIN 32"/>
    <property type="match status" value="1"/>
</dbReference>
<dbReference type="InterPro" id="IPR017907">
    <property type="entry name" value="Znf_RING_CS"/>
</dbReference>
<sequence>MECPMCYELYAQNRVARNLLCGHTYCTMCLETMYNVNKRIECPLCRTKHEAHIKPHNLSKNFVAMDLASKFQEEQKTFELCSIHQKYPLQFYCEDDQSNMCTECITEHYGHKFFKYEHSVSLQMNRVSRIQQKLKSHYECLEKQMKNFDDCKEQLELDNIKLIQQIDDQIDKLIAKCERRRKELKNKLLEIFDQESEQIKLGLAYNQSLLLNMDQILYKLEQKHNELKTTKVYKGNDLVKEINNLDEEAERDIIQLKQLKKSDYRILPILSFEQRILNDIGNYGQFKKNVSNPQICFFGEKHKILVYNIEANDWQYRQITNNTFDYNYYAAAASLPNGDIIITGGGVSRNAMLICPSKGFQQQALKSMYYPRKEHACVYLDECIYAIGGYDGTTKQMLSCCEKYSLATDEWKMIDPLQKQKCAFAAATALNKYIYVFGGFDGRERQNTIERYSVKDNQWKILDIKFKQGFSNAAALSYDDNSILILGGGSNQGFSNQLQIFDTNNQTIKVIGMMNEGRDLRNKLIIYNNNLYACGGNSYSIEKFQITQQVWANLKYLFINILFIRSYDYLVQDNLDSWCSAFTFDAYNPLSINNSIKNYDQKVIISFFIFHFQQKQNQKPQFQEFENDSFNQDAFSDVSDNQFEGILE</sequence>
<dbReference type="AlphaFoldDB" id="A0A8S1MX45"/>
<dbReference type="SMART" id="SM00184">
    <property type="entry name" value="RING"/>
    <property type="match status" value="1"/>
</dbReference>
<keyword evidence="7" id="KW-0175">Coiled coil</keyword>
<keyword evidence="3" id="KW-0677">Repeat</keyword>
<reference evidence="10" key="1">
    <citation type="submission" date="2021-01" db="EMBL/GenBank/DDBJ databases">
        <authorList>
            <consortium name="Genoscope - CEA"/>
            <person name="William W."/>
        </authorList>
    </citation>
    <scope>NUCLEOTIDE SEQUENCE</scope>
</reference>
<dbReference type="PROSITE" id="PS00518">
    <property type="entry name" value="ZF_RING_1"/>
    <property type="match status" value="1"/>
</dbReference>
<dbReference type="PANTHER" id="PTHR45632">
    <property type="entry name" value="LD33804P"/>
    <property type="match status" value="1"/>
</dbReference>
<dbReference type="InterPro" id="IPR000315">
    <property type="entry name" value="Znf_B-box"/>
</dbReference>
<evidence type="ECO:0000256" key="1">
    <source>
        <dbReference type="ARBA" id="ARBA00022441"/>
    </source>
</evidence>
<proteinExistence type="predicted"/>
<evidence type="ECO:0000256" key="7">
    <source>
        <dbReference type="SAM" id="Coils"/>
    </source>
</evidence>
<organism evidence="10 11">
    <name type="scientific">Paramecium sonneborni</name>
    <dbReference type="NCBI Taxonomy" id="65129"/>
    <lineage>
        <taxon>Eukaryota</taxon>
        <taxon>Sar</taxon>
        <taxon>Alveolata</taxon>
        <taxon>Ciliophora</taxon>
        <taxon>Intramacronucleata</taxon>
        <taxon>Oligohymenophorea</taxon>
        <taxon>Peniculida</taxon>
        <taxon>Parameciidae</taxon>
        <taxon>Paramecium</taxon>
    </lineage>
</organism>
<dbReference type="Pfam" id="PF13639">
    <property type="entry name" value="zf-RING_2"/>
    <property type="match status" value="1"/>
</dbReference>
<feature type="coiled-coil region" evidence="7">
    <location>
        <begin position="138"/>
        <end position="194"/>
    </location>
</feature>
<dbReference type="SMART" id="SM00336">
    <property type="entry name" value="BBOX"/>
    <property type="match status" value="1"/>
</dbReference>
<evidence type="ECO:0000313" key="10">
    <source>
        <dbReference type="EMBL" id="CAD8081575.1"/>
    </source>
</evidence>
<dbReference type="OrthoDB" id="191037at2759"/>
<dbReference type="EMBL" id="CAJJDN010000042">
    <property type="protein sequence ID" value="CAD8081575.1"/>
    <property type="molecule type" value="Genomic_DNA"/>
</dbReference>
<evidence type="ECO:0000256" key="6">
    <source>
        <dbReference type="PROSITE-ProRule" id="PRU00024"/>
    </source>
</evidence>
<dbReference type="GO" id="GO:0008270">
    <property type="term" value="F:zinc ion binding"/>
    <property type="evidence" value="ECO:0007669"/>
    <property type="project" value="UniProtKB-KW"/>
</dbReference>
<evidence type="ECO:0000259" key="8">
    <source>
        <dbReference type="PROSITE" id="PS50089"/>
    </source>
</evidence>
<evidence type="ECO:0000313" key="11">
    <source>
        <dbReference type="Proteomes" id="UP000692954"/>
    </source>
</evidence>
<keyword evidence="5" id="KW-0862">Zinc</keyword>
<evidence type="ECO:0000259" key="9">
    <source>
        <dbReference type="PROSITE" id="PS50119"/>
    </source>
</evidence>
<dbReference type="PROSITE" id="PS50089">
    <property type="entry name" value="ZF_RING_2"/>
    <property type="match status" value="1"/>
</dbReference>
<dbReference type="InterPro" id="IPR001841">
    <property type="entry name" value="Znf_RING"/>
</dbReference>
<dbReference type="PROSITE" id="PS50119">
    <property type="entry name" value="ZF_BBOX"/>
    <property type="match status" value="1"/>
</dbReference>
<keyword evidence="1" id="KW-0880">Kelch repeat</keyword>
<feature type="domain" description="RING-type" evidence="8">
    <location>
        <begin position="3"/>
        <end position="46"/>
    </location>
</feature>
<evidence type="ECO:0000256" key="2">
    <source>
        <dbReference type="ARBA" id="ARBA00022723"/>
    </source>
</evidence>
<protein>
    <recommendedName>
        <fullName evidence="12">Kelch motif family protein</fullName>
    </recommendedName>
</protein>
<evidence type="ECO:0008006" key="12">
    <source>
        <dbReference type="Google" id="ProtNLM"/>
    </source>
</evidence>
<dbReference type="Proteomes" id="UP000692954">
    <property type="component" value="Unassembled WGS sequence"/>
</dbReference>
<dbReference type="CDD" id="cd19756">
    <property type="entry name" value="Bbox2"/>
    <property type="match status" value="1"/>
</dbReference>
<keyword evidence="4 6" id="KW-0863">Zinc-finger</keyword>
<name>A0A8S1MX45_9CILI</name>
<dbReference type="SMART" id="SM00612">
    <property type="entry name" value="Kelch"/>
    <property type="match status" value="2"/>
</dbReference>
<gene>
    <name evidence="10" type="ORF">PSON_ATCC_30995.1.T0420112</name>
</gene>
<keyword evidence="11" id="KW-1185">Reference proteome</keyword>
<evidence type="ECO:0000256" key="5">
    <source>
        <dbReference type="ARBA" id="ARBA00022833"/>
    </source>
</evidence>
<comment type="caution">
    <text evidence="10">The sequence shown here is derived from an EMBL/GenBank/DDBJ whole genome shotgun (WGS) entry which is preliminary data.</text>
</comment>
<evidence type="ECO:0000256" key="4">
    <source>
        <dbReference type="ARBA" id="ARBA00022771"/>
    </source>
</evidence>
<dbReference type="Pfam" id="PF00643">
    <property type="entry name" value="zf-B_box"/>
    <property type="match status" value="1"/>
</dbReference>
<feature type="domain" description="B box-type" evidence="9">
    <location>
        <begin position="76"/>
        <end position="116"/>
    </location>
</feature>
<dbReference type="Pfam" id="PF24681">
    <property type="entry name" value="Kelch_KLHDC2_KLHL20_DRC7"/>
    <property type="match status" value="1"/>
</dbReference>